<dbReference type="InterPro" id="IPR036910">
    <property type="entry name" value="HMG_box_dom_sf"/>
</dbReference>
<dbReference type="PANTHER" id="PTHR10887:SF341">
    <property type="entry name" value="NFX1-TYPE ZINC FINGER-CONTAINING PROTEIN 1"/>
    <property type="match status" value="1"/>
</dbReference>
<dbReference type="GO" id="GO:0031380">
    <property type="term" value="C:nuclear RNA-directed RNA polymerase complex"/>
    <property type="evidence" value="ECO:0007669"/>
    <property type="project" value="TreeGrafter"/>
</dbReference>
<sequence length="1442" mass="166515">MLKIVFDNDIEVQLPSTPVYTKTPKRPRNAFFLFRSDYEREQKKLNPQRLQSLISKEAKRIWWKMPKDKRTVYDRMAEVENIAHRKQYPGYSYSPKRKSKSKPVSIPVPVPVSISESKSKVGDLEKLNMLTVNSQSSNFNGESTTHIQIEEADYINSFELPNPTLPTSNVDEDFRMSRYNEQANNHRSWESPFTIGPNVITANFNNLTNEFEVTPNRRPPTRSKFDFGNAAPSQSWAIDSQRGWGASPENQTAWNQHNEDEYLQEQTPDKFSSKDATTTTTFRLNLDIEDVPIFSKVTDYTAFRGQDIIPTFDDIIASEELKDTDEWEQRDYRDPFPDVPINRVKAPYDNTDQYLYTHFELMRQDFLIPLQKAVKGYKEVFNYAKNHEDVGVAMEQVSQQRPYRLYEHVHLNAIVFGTRQPLYRVSFRLPYYVRVNWQQSKRLMPGSLVLLSKDHFEKDLKIATVVNRGDEPMRGPNRFEYLVDIYLERDDDNQPFGFGDPSLTANDTYVMIEATDGYFEAYRHVLNVFKNVKPTELPFSEYLVNLSNDVLVPHYAAMKRVYDINVQSRNIRRDRWPVDILQEWPSYNTGMDRTQMDALRTILSHNLSIVQGPPGTGKTYVGTYAMRVLLNNYDGSLGPIVCICQTNHALDQFLEHILDYSNEIVRVGGRSKSELLKDHTLYELKKTHDRPRGISRLYRDRDSLVKEIKATITELYEEPCVTIEYIENIKGLRPKQIDYLRRAGEREKNRPSAAGTNSFVNHRIDDSDSDEEWVISSEPVKSKAPMNSRNNSNNRQQKQLPTRGKNNNRGAKNDWAGGNPNSLKQVKEKVPNPVEAWLKDAMDFVDDAGEMSSLADDLKQSILEQEKGLVFDDIADERDMIEEEELQEVIVGFQGDDQETKYPFIQIGKNYKRQTEVAIGERPERKIVNYSKMKTTNTFDSSKFNFFDDNIDEAILEEDSYKYSLERWMKDDDVSMWPLPVRLKAHKIWVDQRNAGLEARLNSLMNRYYEKSQDIRKHTANFEARICRQNRVVGMTSTAAAKYHDLLEEMRPRVMVVEEAAEMLESHIISALTNSLEHLILIGDHQQLRPSTSVHELAENHALGVSLFERLVMNNFPFTRLSHQRRMRPEIRSLINPIYKDPPLLDHPDVLTYPPIRGMDQSLFFLAHNEDETNMSESASKVNEHEAKMAAKLAVYLILQGYQPEEITIITMYSGQKTMIKRALREERRPDIDPEPIQVSSVDGYQGEENKIIILSLVRSNAAGQIGFLKVVNRVCVSLSRAQHGFYILGNAKLLCEKSDLWNEIVGNLEEQNGNMIGTRLVLKCQRHGQPTEIQWPVDFTTVEEGGCQQQCNEALPCGHRCTLKCHPYDHSDYRCKQQCEKILNCNHQCMRRCCEQCGPCIKPLSCKLPCGHTLDAECGYIRRLASSPQGEKCPVCRVPLQ</sequence>
<dbReference type="InterPro" id="IPR041677">
    <property type="entry name" value="DNA2/NAM7_AAA_11"/>
</dbReference>
<dbReference type="GO" id="GO:0008270">
    <property type="term" value="F:zinc ion binding"/>
    <property type="evidence" value="ECO:0007669"/>
    <property type="project" value="UniProtKB-KW"/>
</dbReference>
<feature type="compositionally biased region" description="Polar residues" evidence="7">
    <location>
        <begin position="798"/>
        <end position="810"/>
    </location>
</feature>
<dbReference type="GO" id="GO:0004386">
    <property type="term" value="F:helicase activity"/>
    <property type="evidence" value="ECO:0007669"/>
    <property type="project" value="InterPro"/>
</dbReference>
<dbReference type="InterPro" id="IPR041679">
    <property type="entry name" value="DNA2/NAM7-like_C"/>
</dbReference>
<dbReference type="CDD" id="cd18808">
    <property type="entry name" value="SF1_C_Upf1"/>
    <property type="match status" value="1"/>
</dbReference>
<evidence type="ECO:0000256" key="4">
    <source>
        <dbReference type="ARBA" id="ARBA00022833"/>
    </source>
</evidence>
<dbReference type="PROSITE" id="PS50118">
    <property type="entry name" value="HMG_BOX_2"/>
    <property type="match status" value="1"/>
</dbReference>
<keyword evidence="4" id="KW-0862">Zinc</keyword>
<accession>A0A8H7UR20</accession>
<evidence type="ECO:0000256" key="7">
    <source>
        <dbReference type="SAM" id="MobiDB-lite"/>
    </source>
</evidence>
<dbReference type="Proteomes" id="UP000650833">
    <property type="component" value="Unassembled WGS sequence"/>
</dbReference>
<keyword evidence="2" id="KW-0677">Repeat</keyword>
<dbReference type="Pfam" id="PF25396">
    <property type="entry name" value="ZNFX1"/>
    <property type="match status" value="1"/>
</dbReference>
<feature type="domain" description="RING-type" evidence="8">
    <location>
        <begin position="1395"/>
        <end position="1438"/>
    </location>
</feature>
<dbReference type="InterPro" id="IPR001841">
    <property type="entry name" value="Znf_RING"/>
</dbReference>
<dbReference type="EMBL" id="JAEPRC010000728">
    <property type="protein sequence ID" value="KAG2192425.1"/>
    <property type="molecule type" value="Genomic_DNA"/>
</dbReference>
<dbReference type="Gene3D" id="1.10.30.10">
    <property type="entry name" value="High mobility group box domain"/>
    <property type="match status" value="1"/>
</dbReference>
<feature type="DNA-binding region" description="HMG box" evidence="6">
    <location>
        <begin position="24"/>
        <end position="92"/>
    </location>
</feature>
<dbReference type="GO" id="GO:0031048">
    <property type="term" value="P:regulatory ncRNA-mediated heterochromatin formation"/>
    <property type="evidence" value="ECO:0007669"/>
    <property type="project" value="TreeGrafter"/>
</dbReference>
<dbReference type="InterPro" id="IPR057373">
    <property type="entry name" value="ZNFX1"/>
</dbReference>
<evidence type="ECO:0000256" key="2">
    <source>
        <dbReference type="ARBA" id="ARBA00022737"/>
    </source>
</evidence>
<evidence type="ECO:0000256" key="6">
    <source>
        <dbReference type="PROSITE-ProRule" id="PRU00267"/>
    </source>
</evidence>
<organism evidence="10 11">
    <name type="scientific">Mucor plumbeus</name>
    <dbReference type="NCBI Taxonomy" id="97098"/>
    <lineage>
        <taxon>Eukaryota</taxon>
        <taxon>Fungi</taxon>
        <taxon>Fungi incertae sedis</taxon>
        <taxon>Mucoromycota</taxon>
        <taxon>Mucoromycotina</taxon>
        <taxon>Mucoromycetes</taxon>
        <taxon>Mucorales</taxon>
        <taxon>Mucorineae</taxon>
        <taxon>Mucoraceae</taxon>
        <taxon>Mucor</taxon>
    </lineage>
</organism>
<dbReference type="SMART" id="SM00398">
    <property type="entry name" value="HMG"/>
    <property type="match status" value="1"/>
</dbReference>
<dbReference type="FunFam" id="3.40.50.300:FF:001366">
    <property type="entry name" value="ATP binding protein, putative"/>
    <property type="match status" value="1"/>
</dbReference>
<evidence type="ECO:0000259" key="8">
    <source>
        <dbReference type="PROSITE" id="PS50089"/>
    </source>
</evidence>
<feature type="domain" description="HMG box" evidence="9">
    <location>
        <begin position="24"/>
        <end position="92"/>
    </location>
</feature>
<dbReference type="Pfam" id="PF00505">
    <property type="entry name" value="HMG_box"/>
    <property type="match status" value="1"/>
</dbReference>
<keyword evidence="11" id="KW-1185">Reference proteome</keyword>
<protein>
    <recommendedName>
        <fullName evidence="12">RNA helicase</fullName>
    </recommendedName>
</protein>
<keyword evidence="3 5" id="KW-0863">Zinc-finger</keyword>
<dbReference type="Pfam" id="PF13086">
    <property type="entry name" value="AAA_11"/>
    <property type="match status" value="2"/>
</dbReference>
<keyword evidence="6" id="KW-0238">DNA-binding</keyword>
<proteinExistence type="predicted"/>
<comment type="caution">
    <text evidence="10">The sequence shown here is derived from an EMBL/GenBank/DDBJ whole genome shotgun (WGS) entry which is preliminary data.</text>
</comment>
<evidence type="ECO:0000313" key="11">
    <source>
        <dbReference type="Proteomes" id="UP000650833"/>
    </source>
</evidence>
<dbReference type="OrthoDB" id="409395at2759"/>
<feature type="compositionally biased region" description="Low complexity" evidence="7">
    <location>
        <begin position="787"/>
        <end position="797"/>
    </location>
</feature>
<dbReference type="CDD" id="cd17936">
    <property type="entry name" value="EEXXEc_NFX1"/>
    <property type="match status" value="1"/>
</dbReference>
<dbReference type="InterPro" id="IPR000967">
    <property type="entry name" value="Znf_NFX1"/>
</dbReference>
<dbReference type="InterPro" id="IPR009071">
    <property type="entry name" value="HMG_box_dom"/>
</dbReference>
<dbReference type="InterPro" id="IPR045055">
    <property type="entry name" value="DNA2/NAM7-like"/>
</dbReference>
<evidence type="ECO:0000313" key="10">
    <source>
        <dbReference type="EMBL" id="KAG2192425.1"/>
    </source>
</evidence>
<dbReference type="PROSITE" id="PS50089">
    <property type="entry name" value="ZF_RING_2"/>
    <property type="match status" value="1"/>
</dbReference>
<dbReference type="SMART" id="SM00438">
    <property type="entry name" value="ZnF_NFX"/>
    <property type="match status" value="2"/>
</dbReference>
<dbReference type="InterPro" id="IPR047187">
    <property type="entry name" value="SF1_C_Upf1"/>
</dbReference>
<evidence type="ECO:0000259" key="9">
    <source>
        <dbReference type="PROSITE" id="PS50118"/>
    </source>
</evidence>
<evidence type="ECO:0000256" key="5">
    <source>
        <dbReference type="PROSITE-ProRule" id="PRU00175"/>
    </source>
</evidence>
<evidence type="ECO:0000256" key="3">
    <source>
        <dbReference type="ARBA" id="ARBA00022771"/>
    </source>
</evidence>
<gene>
    <name evidence="10" type="ORF">INT46_007564</name>
</gene>
<reference evidence="10" key="1">
    <citation type="submission" date="2020-12" db="EMBL/GenBank/DDBJ databases">
        <title>Metabolic potential, ecology and presence of endohyphal bacteria is reflected in genomic diversity of Mucoromycotina.</title>
        <authorList>
            <person name="Muszewska A."/>
            <person name="Okrasinska A."/>
            <person name="Steczkiewicz K."/>
            <person name="Drgas O."/>
            <person name="Orlowska M."/>
            <person name="Perlinska-Lenart U."/>
            <person name="Aleksandrzak-Piekarczyk T."/>
            <person name="Szatraj K."/>
            <person name="Zielenkiewicz U."/>
            <person name="Pilsyk S."/>
            <person name="Malc E."/>
            <person name="Mieczkowski P."/>
            <person name="Kruszewska J.S."/>
            <person name="Biernat P."/>
            <person name="Pawlowska J."/>
        </authorList>
    </citation>
    <scope>NUCLEOTIDE SEQUENCE</scope>
    <source>
        <strain evidence="10">CBS 226.32</strain>
    </source>
</reference>
<feature type="region of interest" description="Disordered" evidence="7">
    <location>
        <begin position="744"/>
        <end position="825"/>
    </location>
</feature>
<name>A0A8H7UR20_9FUNG</name>
<dbReference type="InterPro" id="IPR027417">
    <property type="entry name" value="P-loop_NTPase"/>
</dbReference>
<evidence type="ECO:0008006" key="12">
    <source>
        <dbReference type="Google" id="ProtNLM"/>
    </source>
</evidence>
<dbReference type="GO" id="GO:0003677">
    <property type="term" value="F:DNA binding"/>
    <property type="evidence" value="ECO:0007669"/>
    <property type="project" value="UniProtKB-UniRule"/>
</dbReference>
<dbReference type="Gene3D" id="3.40.50.300">
    <property type="entry name" value="P-loop containing nucleotide triphosphate hydrolases"/>
    <property type="match status" value="3"/>
</dbReference>
<keyword evidence="1" id="KW-0479">Metal-binding</keyword>
<evidence type="ECO:0000256" key="1">
    <source>
        <dbReference type="ARBA" id="ARBA00022723"/>
    </source>
</evidence>
<dbReference type="SUPFAM" id="SSF52540">
    <property type="entry name" value="P-loop containing nucleoside triphosphate hydrolases"/>
    <property type="match status" value="1"/>
</dbReference>
<dbReference type="CDD" id="cd06008">
    <property type="entry name" value="NF-X1-zinc-finger"/>
    <property type="match status" value="1"/>
</dbReference>
<dbReference type="CDD" id="cd01389">
    <property type="entry name" value="HMG-box_ROX1-like"/>
    <property type="match status" value="1"/>
</dbReference>
<dbReference type="Pfam" id="PF13087">
    <property type="entry name" value="AAA_12"/>
    <property type="match status" value="1"/>
</dbReference>
<dbReference type="SUPFAM" id="SSF47095">
    <property type="entry name" value="HMG-box"/>
    <property type="match status" value="1"/>
</dbReference>
<dbReference type="PANTHER" id="PTHR10887">
    <property type="entry name" value="DNA2/NAM7 HELICASE FAMILY"/>
    <property type="match status" value="1"/>
</dbReference>
<keyword evidence="6" id="KW-0539">Nucleus</keyword>